<comment type="caution">
    <text evidence="1">The sequence shown here is derived from an EMBL/GenBank/DDBJ whole genome shotgun (WGS) entry which is preliminary data.</text>
</comment>
<proteinExistence type="predicted"/>
<protein>
    <submittedName>
        <fullName evidence="1">Uncharacterized protein</fullName>
    </submittedName>
</protein>
<dbReference type="AlphaFoldDB" id="A0A9W5LF58"/>
<gene>
    <name evidence="1" type="ORF">BSI_39580</name>
</gene>
<reference evidence="1 2" key="1">
    <citation type="journal article" date="2014" name="Syst. Appl. Microbiol.">
        <title>Genomic insights into the taxonomic status of the three subspecies of Bacillus subtilis.</title>
        <authorList>
            <person name="Yi H."/>
            <person name="Chun J."/>
            <person name="Cha C.J."/>
        </authorList>
    </citation>
    <scope>NUCLEOTIDE SEQUENCE [LARGE SCALE GENOMIC DNA]</scope>
    <source>
        <strain evidence="1 2">KCTC 13429</strain>
    </source>
</reference>
<accession>A0A9W5LF58</accession>
<name>A0A9W5LF58_9BACI</name>
<keyword evidence="2" id="KW-1185">Reference proteome</keyword>
<sequence length="39" mass="4693">MHYHLGISKAEVKELLDKFSGSPKMELKRTVYYLYQQFL</sequence>
<organism evidence="1 2">
    <name type="scientific">Bacillus inaquosorum KCTC 13429</name>
    <dbReference type="NCBI Taxonomy" id="1236548"/>
    <lineage>
        <taxon>Bacteria</taxon>
        <taxon>Bacillati</taxon>
        <taxon>Bacillota</taxon>
        <taxon>Bacilli</taxon>
        <taxon>Bacillales</taxon>
        <taxon>Bacillaceae</taxon>
        <taxon>Bacillus</taxon>
    </lineage>
</organism>
<dbReference type="Proteomes" id="UP000011182">
    <property type="component" value="Unassembled WGS sequence"/>
</dbReference>
<evidence type="ECO:0000313" key="1">
    <source>
        <dbReference type="EMBL" id="ELS59577.1"/>
    </source>
</evidence>
<evidence type="ECO:0000313" key="2">
    <source>
        <dbReference type="Proteomes" id="UP000011182"/>
    </source>
</evidence>
<dbReference type="EMBL" id="AMXN01000009">
    <property type="protein sequence ID" value="ELS59577.1"/>
    <property type="molecule type" value="Genomic_DNA"/>
</dbReference>